<protein>
    <submittedName>
        <fullName evidence="3">Uncharacterized protein</fullName>
    </submittedName>
</protein>
<dbReference type="EMBL" id="VCHE01000003">
    <property type="protein sequence ID" value="KAB2580465.1"/>
    <property type="molecule type" value="Genomic_DNA"/>
</dbReference>
<proteinExistence type="predicted"/>
<keyword evidence="1" id="KW-0175">Coiled coil</keyword>
<dbReference type="Proteomes" id="UP000325902">
    <property type="component" value="Unassembled WGS sequence"/>
</dbReference>
<sequence>MNGFIPLTMSPSDSATAKLSGTCGCTAASDIRSNSYNGSSVQNSHRATQTISNGTSNHSATQTNGHISDMVSRFHSSALAATEPIADNSHVSSGGMRGLWTKPITVESLTAELEEERRKHREAEETVRGLWEELIESKVEASQAKKELFKAQMALSDYEKKDSASQEDA</sequence>
<feature type="region of interest" description="Disordered" evidence="2">
    <location>
        <begin position="34"/>
        <end position="64"/>
    </location>
</feature>
<keyword evidence="4" id="KW-1185">Reference proteome</keyword>
<dbReference type="AlphaFoldDB" id="A0A5N5DRC9"/>
<accession>A0A5N5DRC9</accession>
<comment type="caution">
    <text evidence="3">The sequence shown here is derived from an EMBL/GenBank/DDBJ whole genome shotgun (WGS) entry which is preliminary data.</text>
</comment>
<evidence type="ECO:0000256" key="2">
    <source>
        <dbReference type="SAM" id="MobiDB-lite"/>
    </source>
</evidence>
<gene>
    <name evidence="3" type="ORF">DBV05_g1011</name>
</gene>
<organism evidence="3 4">
    <name type="scientific">Lasiodiplodia theobromae</name>
    <dbReference type="NCBI Taxonomy" id="45133"/>
    <lineage>
        <taxon>Eukaryota</taxon>
        <taxon>Fungi</taxon>
        <taxon>Dikarya</taxon>
        <taxon>Ascomycota</taxon>
        <taxon>Pezizomycotina</taxon>
        <taxon>Dothideomycetes</taxon>
        <taxon>Dothideomycetes incertae sedis</taxon>
        <taxon>Botryosphaeriales</taxon>
        <taxon>Botryosphaeriaceae</taxon>
        <taxon>Lasiodiplodia</taxon>
    </lineage>
</organism>
<evidence type="ECO:0000256" key="1">
    <source>
        <dbReference type="SAM" id="Coils"/>
    </source>
</evidence>
<dbReference type="OrthoDB" id="10521065at2759"/>
<name>A0A5N5DRC9_9PEZI</name>
<reference evidence="3 4" key="1">
    <citation type="journal article" date="2019" name="Sci. Rep.">
        <title>A multi-omics analysis of the grapevine pathogen Lasiodiplodia theobromae reveals that temperature affects the expression of virulence- and pathogenicity-related genes.</title>
        <authorList>
            <person name="Felix C."/>
            <person name="Meneses R."/>
            <person name="Goncalves M.F.M."/>
            <person name="Tilleman L."/>
            <person name="Duarte A.S."/>
            <person name="Jorrin-Novo J.V."/>
            <person name="Van de Peer Y."/>
            <person name="Deforce D."/>
            <person name="Van Nieuwerburgh F."/>
            <person name="Esteves A.C."/>
            <person name="Alves A."/>
        </authorList>
    </citation>
    <scope>NUCLEOTIDE SEQUENCE [LARGE SCALE GENOMIC DNA]</scope>
    <source>
        <strain evidence="3 4">LA-SOL3</strain>
    </source>
</reference>
<evidence type="ECO:0000313" key="4">
    <source>
        <dbReference type="Proteomes" id="UP000325902"/>
    </source>
</evidence>
<evidence type="ECO:0000313" key="3">
    <source>
        <dbReference type="EMBL" id="KAB2580465.1"/>
    </source>
</evidence>
<feature type="coiled-coil region" evidence="1">
    <location>
        <begin position="106"/>
        <end position="161"/>
    </location>
</feature>